<organism evidence="1 2">
    <name type="scientific">Aromia moschata</name>
    <dbReference type="NCBI Taxonomy" id="1265417"/>
    <lineage>
        <taxon>Eukaryota</taxon>
        <taxon>Metazoa</taxon>
        <taxon>Ecdysozoa</taxon>
        <taxon>Arthropoda</taxon>
        <taxon>Hexapoda</taxon>
        <taxon>Insecta</taxon>
        <taxon>Pterygota</taxon>
        <taxon>Neoptera</taxon>
        <taxon>Endopterygota</taxon>
        <taxon>Coleoptera</taxon>
        <taxon>Polyphaga</taxon>
        <taxon>Cucujiformia</taxon>
        <taxon>Chrysomeloidea</taxon>
        <taxon>Cerambycidae</taxon>
        <taxon>Cerambycinae</taxon>
        <taxon>Callichromatini</taxon>
        <taxon>Aromia</taxon>
    </lineage>
</organism>
<dbReference type="Proteomes" id="UP001162162">
    <property type="component" value="Unassembled WGS sequence"/>
</dbReference>
<dbReference type="EMBL" id="JAPWTK010000020">
    <property type="protein sequence ID" value="KAJ8957921.1"/>
    <property type="molecule type" value="Genomic_DNA"/>
</dbReference>
<name>A0AAV8Z1B4_9CUCU</name>
<sequence length="97" mass="11049">MQIELNGNCKNLNVGSCWDLRWNWNGYSDKVLQELARSSMGSSAYQLKTVLSKIVERGDTRKPDIVKKLKQLVTDLDEPHSYINEALKDIPALPFVL</sequence>
<comment type="caution">
    <text evidence="1">The sequence shown here is derived from an EMBL/GenBank/DDBJ whole genome shotgun (WGS) entry which is preliminary data.</text>
</comment>
<keyword evidence="2" id="KW-1185">Reference proteome</keyword>
<gene>
    <name evidence="1" type="ORF">NQ318_001918</name>
</gene>
<accession>A0AAV8Z1B4</accession>
<dbReference type="AlphaFoldDB" id="A0AAV8Z1B4"/>
<evidence type="ECO:0000313" key="1">
    <source>
        <dbReference type="EMBL" id="KAJ8957921.1"/>
    </source>
</evidence>
<evidence type="ECO:0000313" key="2">
    <source>
        <dbReference type="Proteomes" id="UP001162162"/>
    </source>
</evidence>
<proteinExistence type="predicted"/>
<protein>
    <submittedName>
        <fullName evidence="1">Uncharacterized protein</fullName>
    </submittedName>
</protein>
<reference evidence="1" key="1">
    <citation type="journal article" date="2023" name="Insect Mol. Biol.">
        <title>Genome sequencing provides insights into the evolution of gene families encoding plant cell wall-degrading enzymes in longhorned beetles.</title>
        <authorList>
            <person name="Shin N.R."/>
            <person name="Okamura Y."/>
            <person name="Kirsch R."/>
            <person name="Pauchet Y."/>
        </authorList>
    </citation>
    <scope>NUCLEOTIDE SEQUENCE</scope>
    <source>
        <strain evidence="1">AMC_N1</strain>
    </source>
</reference>